<comment type="caution">
    <text evidence="10">The sequence shown here is derived from an EMBL/GenBank/DDBJ whole genome shotgun (WGS) entry which is preliminary data.</text>
</comment>
<dbReference type="GO" id="GO:0004834">
    <property type="term" value="F:tryptophan synthase activity"/>
    <property type="evidence" value="ECO:0007669"/>
    <property type="project" value="UniProtKB-UniRule"/>
</dbReference>
<dbReference type="AlphaFoldDB" id="A0A1F5VD60"/>
<dbReference type="EC" id="4.2.1.20" evidence="8"/>
<accession>A0A1F5VD60</accession>
<feature type="active site" description="Proton acceptor" evidence="8">
    <location>
        <position position="65"/>
    </location>
</feature>
<evidence type="ECO:0000256" key="6">
    <source>
        <dbReference type="ARBA" id="ARBA00023239"/>
    </source>
</evidence>
<dbReference type="EMBL" id="MFGW01000197">
    <property type="protein sequence ID" value="OGF61379.1"/>
    <property type="molecule type" value="Genomic_DNA"/>
</dbReference>
<evidence type="ECO:0000256" key="8">
    <source>
        <dbReference type="HAMAP-Rule" id="MF_00131"/>
    </source>
</evidence>
<comment type="function">
    <text evidence="8">The alpha subunit is responsible for the aldol cleavage of indoleglycerol phosphate to indole and glyceraldehyde 3-phosphate.</text>
</comment>
<gene>
    <name evidence="8" type="primary">trpA</name>
    <name evidence="10" type="ORF">A2Y62_05760</name>
</gene>
<dbReference type="HAMAP" id="MF_00131">
    <property type="entry name" value="Trp_synth_alpha"/>
    <property type="match status" value="1"/>
</dbReference>
<dbReference type="InterPro" id="IPR011060">
    <property type="entry name" value="RibuloseP-bd_barrel"/>
</dbReference>
<dbReference type="PROSITE" id="PS00167">
    <property type="entry name" value="TRP_SYNTHASE_ALPHA"/>
    <property type="match status" value="1"/>
</dbReference>
<keyword evidence="3 8" id="KW-0028">Amino-acid biosynthesis</keyword>
<evidence type="ECO:0000313" key="10">
    <source>
        <dbReference type="EMBL" id="OGF61379.1"/>
    </source>
</evidence>
<comment type="pathway">
    <text evidence="1 8">Amino-acid biosynthesis; L-tryptophan biosynthesis; L-tryptophan from chorismate: step 5/5.</text>
</comment>
<sequence>MHLINKTQSVGADPCVRPQRHKEYIKEKLRNNEKFIVPYLIFGFPTIDEFTTILLNLADLVDLIEIGVPFSDPLADGSTIQAASKIALQNGANLEKLFEATSGLKHKINGKLILMSYLNTCHRYGFEKLFSDMKEAGFCAAIFPDLPYGEWNMVNNSANKHDIDIVYLLAPTTPLERAKKIMTASAPFTYAVTLKGVTGARTELPVELTGWLASLKNISSSPLFVGFGISKPEHIKTLRTYADGFIIGSALIQMIQNNKTNEIHNFIESMKMTLNCHCELAGGKRNNP</sequence>
<evidence type="ECO:0000256" key="1">
    <source>
        <dbReference type="ARBA" id="ARBA00004733"/>
    </source>
</evidence>
<protein>
    <recommendedName>
        <fullName evidence="8">Tryptophan synthase alpha chain</fullName>
        <ecNumber evidence="8">4.2.1.20</ecNumber>
    </recommendedName>
</protein>
<reference evidence="10 11" key="1">
    <citation type="journal article" date="2016" name="Nat. Commun.">
        <title>Thousands of microbial genomes shed light on interconnected biogeochemical processes in an aquifer system.</title>
        <authorList>
            <person name="Anantharaman K."/>
            <person name="Brown C.T."/>
            <person name="Hug L.A."/>
            <person name="Sharon I."/>
            <person name="Castelle C.J."/>
            <person name="Probst A.J."/>
            <person name="Thomas B.C."/>
            <person name="Singh A."/>
            <person name="Wilkins M.J."/>
            <person name="Karaoz U."/>
            <person name="Brodie E.L."/>
            <person name="Williams K.H."/>
            <person name="Hubbard S.S."/>
            <person name="Banfield J.F."/>
        </authorList>
    </citation>
    <scope>NUCLEOTIDE SEQUENCE [LARGE SCALE GENOMIC DNA]</scope>
</reference>
<evidence type="ECO:0000256" key="2">
    <source>
        <dbReference type="ARBA" id="ARBA00011270"/>
    </source>
</evidence>
<feature type="active site" description="Proton acceptor" evidence="8">
    <location>
        <position position="76"/>
    </location>
</feature>
<keyword evidence="4 8" id="KW-0822">Tryptophan biosynthesis</keyword>
<comment type="similarity">
    <text evidence="8 9">Belongs to the TrpA family.</text>
</comment>
<dbReference type="PANTHER" id="PTHR43406:SF1">
    <property type="entry name" value="TRYPTOPHAN SYNTHASE ALPHA CHAIN, CHLOROPLASTIC"/>
    <property type="match status" value="1"/>
</dbReference>
<keyword evidence="5 8" id="KW-0057">Aromatic amino acid biosynthesis</keyword>
<dbReference type="InterPro" id="IPR002028">
    <property type="entry name" value="Trp_synthase_suA"/>
</dbReference>
<dbReference type="NCBIfam" id="TIGR00262">
    <property type="entry name" value="trpA"/>
    <property type="match status" value="1"/>
</dbReference>
<evidence type="ECO:0000256" key="4">
    <source>
        <dbReference type="ARBA" id="ARBA00022822"/>
    </source>
</evidence>
<evidence type="ECO:0000313" key="11">
    <source>
        <dbReference type="Proteomes" id="UP000178943"/>
    </source>
</evidence>
<evidence type="ECO:0000256" key="7">
    <source>
        <dbReference type="ARBA" id="ARBA00049047"/>
    </source>
</evidence>
<keyword evidence="6 8" id="KW-0456">Lyase</keyword>
<name>A0A1F5VD60_9BACT</name>
<dbReference type="Pfam" id="PF00290">
    <property type="entry name" value="Trp_syntA"/>
    <property type="match status" value="1"/>
</dbReference>
<comment type="subunit">
    <text evidence="2 8">Tetramer of two alpha and two beta chains.</text>
</comment>
<dbReference type="GO" id="GO:0005829">
    <property type="term" value="C:cytosol"/>
    <property type="evidence" value="ECO:0007669"/>
    <property type="project" value="TreeGrafter"/>
</dbReference>
<dbReference type="PANTHER" id="PTHR43406">
    <property type="entry name" value="TRYPTOPHAN SYNTHASE, ALPHA CHAIN"/>
    <property type="match status" value="1"/>
</dbReference>
<evidence type="ECO:0000256" key="9">
    <source>
        <dbReference type="RuleBase" id="RU003662"/>
    </source>
</evidence>
<organism evidence="10 11">
    <name type="scientific">Candidatus Fischerbacteria bacterium RBG_13_37_8</name>
    <dbReference type="NCBI Taxonomy" id="1817863"/>
    <lineage>
        <taxon>Bacteria</taxon>
        <taxon>Candidatus Fischeribacteriota</taxon>
    </lineage>
</organism>
<dbReference type="InterPro" id="IPR013785">
    <property type="entry name" value="Aldolase_TIM"/>
</dbReference>
<dbReference type="InterPro" id="IPR018204">
    <property type="entry name" value="Trp_synthase_alpha_AS"/>
</dbReference>
<dbReference type="CDD" id="cd04724">
    <property type="entry name" value="Tryptophan_synthase_alpha"/>
    <property type="match status" value="1"/>
</dbReference>
<comment type="catalytic activity">
    <reaction evidence="7 8">
        <text>(1S,2R)-1-C-(indol-3-yl)glycerol 3-phosphate + L-serine = D-glyceraldehyde 3-phosphate + L-tryptophan + H2O</text>
        <dbReference type="Rhea" id="RHEA:10532"/>
        <dbReference type="ChEBI" id="CHEBI:15377"/>
        <dbReference type="ChEBI" id="CHEBI:33384"/>
        <dbReference type="ChEBI" id="CHEBI:57912"/>
        <dbReference type="ChEBI" id="CHEBI:58866"/>
        <dbReference type="ChEBI" id="CHEBI:59776"/>
        <dbReference type="EC" id="4.2.1.20"/>
    </reaction>
</comment>
<dbReference type="SUPFAM" id="SSF51366">
    <property type="entry name" value="Ribulose-phoshate binding barrel"/>
    <property type="match status" value="1"/>
</dbReference>
<evidence type="ECO:0000256" key="5">
    <source>
        <dbReference type="ARBA" id="ARBA00023141"/>
    </source>
</evidence>
<proteinExistence type="inferred from homology"/>
<evidence type="ECO:0000256" key="3">
    <source>
        <dbReference type="ARBA" id="ARBA00022605"/>
    </source>
</evidence>
<dbReference type="STRING" id="1817863.A2Y62_05760"/>
<dbReference type="Gene3D" id="3.20.20.70">
    <property type="entry name" value="Aldolase class I"/>
    <property type="match status" value="1"/>
</dbReference>
<dbReference type="Proteomes" id="UP000178943">
    <property type="component" value="Unassembled WGS sequence"/>
</dbReference>
<dbReference type="UniPathway" id="UPA00035">
    <property type="reaction ID" value="UER00044"/>
</dbReference>